<dbReference type="InterPro" id="IPR050951">
    <property type="entry name" value="Retrovirus_Pol_polyprotein"/>
</dbReference>
<evidence type="ECO:0000313" key="2">
    <source>
        <dbReference type="Proteomes" id="UP001258017"/>
    </source>
</evidence>
<dbReference type="PANTHER" id="PTHR37984:SF14">
    <property type="entry name" value="RIBONUCLEASE H"/>
    <property type="match status" value="1"/>
</dbReference>
<dbReference type="EMBL" id="JAIFRP010000584">
    <property type="protein sequence ID" value="KAK2578114.1"/>
    <property type="molecule type" value="Genomic_DNA"/>
</dbReference>
<dbReference type="Proteomes" id="UP001258017">
    <property type="component" value="Unassembled WGS sequence"/>
</dbReference>
<organism evidence="1 2">
    <name type="scientific">Odynerus spinipes</name>
    <dbReference type="NCBI Taxonomy" id="1348599"/>
    <lineage>
        <taxon>Eukaryota</taxon>
        <taxon>Metazoa</taxon>
        <taxon>Ecdysozoa</taxon>
        <taxon>Arthropoda</taxon>
        <taxon>Hexapoda</taxon>
        <taxon>Insecta</taxon>
        <taxon>Pterygota</taxon>
        <taxon>Neoptera</taxon>
        <taxon>Endopterygota</taxon>
        <taxon>Hymenoptera</taxon>
        <taxon>Apocrita</taxon>
        <taxon>Aculeata</taxon>
        <taxon>Vespoidea</taxon>
        <taxon>Vespidae</taxon>
        <taxon>Eumeninae</taxon>
        <taxon>Odynerus</taxon>
    </lineage>
</organism>
<gene>
    <name evidence="1" type="ORF">KPH14_009892</name>
</gene>
<reference evidence="1" key="1">
    <citation type="submission" date="2021-08" db="EMBL/GenBank/DDBJ databases">
        <authorList>
            <person name="Misof B."/>
            <person name="Oliver O."/>
            <person name="Podsiadlowski L."/>
            <person name="Donath A."/>
            <person name="Peters R."/>
            <person name="Mayer C."/>
            <person name="Rust J."/>
            <person name="Gunkel S."/>
            <person name="Lesny P."/>
            <person name="Martin S."/>
            <person name="Oeyen J.P."/>
            <person name="Petersen M."/>
            <person name="Panagiotis P."/>
            <person name="Wilbrandt J."/>
            <person name="Tanja T."/>
        </authorList>
    </citation>
    <scope>NUCLEOTIDE SEQUENCE</scope>
    <source>
        <strain evidence="1">GBR_01_08_01A</strain>
        <tissue evidence="1">Thorax + abdomen</tissue>
    </source>
</reference>
<dbReference type="AlphaFoldDB" id="A0AAD9RE66"/>
<reference evidence="1" key="2">
    <citation type="journal article" date="2023" name="Commun. Biol.">
        <title>Intrasexual cuticular hydrocarbon dimorphism in a wasp sheds light on hydrocarbon biosynthesis genes in Hymenoptera.</title>
        <authorList>
            <person name="Moris V.C."/>
            <person name="Podsiadlowski L."/>
            <person name="Martin S."/>
            <person name="Oeyen J.P."/>
            <person name="Donath A."/>
            <person name="Petersen M."/>
            <person name="Wilbrandt J."/>
            <person name="Misof B."/>
            <person name="Liedtke D."/>
            <person name="Thamm M."/>
            <person name="Scheiner R."/>
            <person name="Schmitt T."/>
            <person name="Niehuis O."/>
        </authorList>
    </citation>
    <scope>NUCLEOTIDE SEQUENCE</scope>
    <source>
        <strain evidence="1">GBR_01_08_01A</strain>
    </source>
</reference>
<accession>A0AAD9RE66</accession>
<sequence>MFHAEVSNVGVAEPVLPEVQIGNVATTVEIDSGVSRSVISESFRRDHLSNYKQKKTEAILRFYDGRIIRPVGQVVVDIVHGHRKIETTLIVVKRGSRPLFALFGEQKGIPQMAAGRLQRWALFLSGLAYKLQYVKGKDNGAADGLPRLPIKVQEGTDESKDYFNFIIEDKIPLHANQIRKELRRDPVLSKVYKFTLEGWPVTVQEEA</sequence>
<dbReference type="PANTHER" id="PTHR37984">
    <property type="entry name" value="PROTEIN CBG26694"/>
    <property type="match status" value="1"/>
</dbReference>
<protein>
    <submittedName>
        <fullName evidence="1">Uncharacterized protein</fullName>
    </submittedName>
</protein>
<name>A0AAD9RE66_9HYME</name>
<proteinExistence type="predicted"/>
<evidence type="ECO:0000313" key="1">
    <source>
        <dbReference type="EMBL" id="KAK2578114.1"/>
    </source>
</evidence>
<keyword evidence="2" id="KW-1185">Reference proteome</keyword>
<comment type="caution">
    <text evidence="1">The sequence shown here is derived from an EMBL/GenBank/DDBJ whole genome shotgun (WGS) entry which is preliminary data.</text>
</comment>